<dbReference type="GO" id="GO:0003887">
    <property type="term" value="F:DNA-directed DNA polymerase activity"/>
    <property type="evidence" value="ECO:0007669"/>
    <property type="project" value="UniProtKB-KW"/>
</dbReference>
<evidence type="ECO:0000313" key="4">
    <source>
        <dbReference type="Proteomes" id="UP000663874"/>
    </source>
</evidence>
<dbReference type="GO" id="GO:0006297">
    <property type="term" value="P:nucleotide-excision repair, DNA gap filling"/>
    <property type="evidence" value="ECO:0007669"/>
    <property type="project" value="TreeGrafter"/>
</dbReference>
<proteinExistence type="inferred from homology"/>
<name>A0A819CMY3_9BILA</name>
<dbReference type="GO" id="GO:0000278">
    <property type="term" value="P:mitotic cell cycle"/>
    <property type="evidence" value="ECO:0007669"/>
    <property type="project" value="TreeGrafter"/>
</dbReference>
<keyword evidence="1" id="KW-0479">Metal-binding</keyword>
<comment type="function">
    <text evidence="1">DNA polymerase II participates in chromosomal DNA replication.</text>
</comment>
<dbReference type="GO" id="GO:0003677">
    <property type="term" value="F:DNA binding"/>
    <property type="evidence" value="ECO:0007669"/>
    <property type="project" value="UniProtKB-KW"/>
</dbReference>
<dbReference type="EC" id="2.7.7.7" evidence="1"/>
<dbReference type="PANTHER" id="PTHR10670:SF0">
    <property type="entry name" value="DNA POLYMERASE EPSILON CATALYTIC SUBUNIT A"/>
    <property type="match status" value="1"/>
</dbReference>
<comment type="caution">
    <text evidence="3">The sequence shown here is derived from an EMBL/GenBank/DDBJ whole genome shotgun (WGS) entry which is preliminary data.</text>
</comment>
<keyword evidence="1" id="KW-0411">Iron-sulfur</keyword>
<dbReference type="AlphaFoldDB" id="A0A819CMY3"/>
<dbReference type="PANTHER" id="PTHR10670">
    <property type="entry name" value="DNA POLYMERASE EPSILON CATALYTIC SUBUNIT A"/>
    <property type="match status" value="1"/>
</dbReference>
<keyword evidence="1" id="KW-0235">DNA replication</keyword>
<evidence type="ECO:0000256" key="1">
    <source>
        <dbReference type="RuleBase" id="RU365029"/>
    </source>
</evidence>
<comment type="similarity">
    <text evidence="1">Belongs to the DNA polymerase type-B family.</text>
</comment>
<keyword evidence="1" id="KW-0863">Zinc-finger</keyword>
<comment type="cofactor">
    <cofactor evidence="1">
        <name>[4Fe-4S] cluster</name>
        <dbReference type="ChEBI" id="CHEBI:49883"/>
    </cofactor>
</comment>
<protein>
    <recommendedName>
        <fullName evidence="1">DNA polymerase epsilon catalytic subunit</fullName>
        <ecNumber evidence="1">2.7.7.7</ecNumber>
    </recommendedName>
</protein>
<keyword evidence="1" id="KW-0238">DNA-binding</keyword>
<dbReference type="InterPro" id="IPR029703">
    <property type="entry name" value="POL2"/>
</dbReference>
<keyword evidence="1" id="KW-0548">Nucleotidyltransferase</keyword>
<dbReference type="GO" id="GO:0008622">
    <property type="term" value="C:epsilon DNA polymerase complex"/>
    <property type="evidence" value="ECO:0007669"/>
    <property type="project" value="InterPro"/>
</dbReference>
<dbReference type="GO" id="GO:0045004">
    <property type="term" value="P:DNA replication proofreading"/>
    <property type="evidence" value="ECO:0007669"/>
    <property type="project" value="TreeGrafter"/>
</dbReference>
<dbReference type="GO" id="GO:0051539">
    <property type="term" value="F:4 iron, 4 sulfur cluster binding"/>
    <property type="evidence" value="ECO:0007669"/>
    <property type="project" value="UniProtKB-KW"/>
</dbReference>
<sequence length="358" mass="42154">MSDKIQLTTKQKPSTDGKIDTYIRRAAEHLHIRPWQIISYELTDQIVPRIFYVNYRTSIENNNIQTQHSIGYEHTINNCSKRVNGLLPRCSQTYYLYEYRLDENHFHTYYTDIMTDLSNPNIEGVYEMNVPLDFRLLITLGSICSLRKEQQRTNILSNLYQFDELEFLSLSEQTYLQSGTLQCIYLYIHQDNGKLFIDLFIPNNCRVFIGILDSIRENHMPNLNKLLKNECEKRLQKSIDTNLLPINEHQFEVKVDTNIQNIWKRFNKIIANRNYKNKDTGQDIYIVANGSMLRECLTENINQLNVFVDPPTRVPLPSSSSSSSHSKSNESTELVQRWPELMKSIDHRINRWTSRSDE</sequence>
<reference evidence="3" key="1">
    <citation type="submission" date="2021-02" db="EMBL/GenBank/DDBJ databases">
        <authorList>
            <person name="Nowell W R."/>
        </authorList>
    </citation>
    <scope>NUCLEOTIDE SEQUENCE</scope>
</reference>
<dbReference type="GO" id="GO:0006272">
    <property type="term" value="P:leading strand elongation"/>
    <property type="evidence" value="ECO:0007669"/>
    <property type="project" value="TreeGrafter"/>
</dbReference>
<gene>
    <name evidence="3" type="ORF">FNK824_LOCUS15811</name>
</gene>
<accession>A0A819CMY3</accession>
<dbReference type="GO" id="GO:0008270">
    <property type="term" value="F:zinc ion binding"/>
    <property type="evidence" value="ECO:0007669"/>
    <property type="project" value="UniProtKB-KW"/>
</dbReference>
<feature type="compositionally biased region" description="Low complexity" evidence="2">
    <location>
        <begin position="318"/>
        <end position="331"/>
    </location>
</feature>
<keyword evidence="1" id="KW-0239">DNA-directed DNA polymerase</keyword>
<dbReference type="GO" id="GO:0006287">
    <property type="term" value="P:base-excision repair, gap-filling"/>
    <property type="evidence" value="ECO:0007669"/>
    <property type="project" value="TreeGrafter"/>
</dbReference>
<dbReference type="EMBL" id="CAJOBE010002333">
    <property type="protein sequence ID" value="CAF3815142.1"/>
    <property type="molecule type" value="Genomic_DNA"/>
</dbReference>
<comment type="subcellular location">
    <subcellularLocation>
        <location evidence="1">Nucleus</location>
    </subcellularLocation>
</comment>
<dbReference type="GO" id="GO:0008310">
    <property type="term" value="F:single-stranded DNA 3'-5' DNA exonuclease activity"/>
    <property type="evidence" value="ECO:0007669"/>
    <property type="project" value="TreeGrafter"/>
</dbReference>
<evidence type="ECO:0000256" key="2">
    <source>
        <dbReference type="SAM" id="MobiDB-lite"/>
    </source>
</evidence>
<evidence type="ECO:0000313" key="3">
    <source>
        <dbReference type="EMBL" id="CAF3815142.1"/>
    </source>
</evidence>
<keyword evidence="1" id="KW-0862">Zinc</keyword>
<keyword evidence="1" id="KW-0408">Iron</keyword>
<keyword evidence="1" id="KW-0539">Nucleus</keyword>
<comment type="catalytic activity">
    <reaction evidence="1">
        <text>DNA(n) + a 2'-deoxyribonucleoside 5'-triphosphate = DNA(n+1) + diphosphate</text>
        <dbReference type="Rhea" id="RHEA:22508"/>
        <dbReference type="Rhea" id="RHEA-COMP:17339"/>
        <dbReference type="Rhea" id="RHEA-COMP:17340"/>
        <dbReference type="ChEBI" id="CHEBI:33019"/>
        <dbReference type="ChEBI" id="CHEBI:61560"/>
        <dbReference type="ChEBI" id="CHEBI:173112"/>
        <dbReference type="EC" id="2.7.7.7"/>
    </reaction>
</comment>
<keyword evidence="1" id="KW-0004">4Fe-4S</keyword>
<keyword evidence="1" id="KW-0808">Transferase</keyword>
<feature type="region of interest" description="Disordered" evidence="2">
    <location>
        <begin position="314"/>
        <end position="339"/>
    </location>
</feature>
<dbReference type="Proteomes" id="UP000663874">
    <property type="component" value="Unassembled WGS sequence"/>
</dbReference>
<organism evidence="3 4">
    <name type="scientific">Rotaria sordida</name>
    <dbReference type="NCBI Taxonomy" id="392033"/>
    <lineage>
        <taxon>Eukaryota</taxon>
        <taxon>Metazoa</taxon>
        <taxon>Spiralia</taxon>
        <taxon>Gnathifera</taxon>
        <taxon>Rotifera</taxon>
        <taxon>Eurotatoria</taxon>
        <taxon>Bdelloidea</taxon>
        <taxon>Philodinida</taxon>
        <taxon>Philodinidae</taxon>
        <taxon>Rotaria</taxon>
    </lineage>
</organism>